<name>A0ABY1NV60_9FLAO</name>
<sequence length="384" mass="46535">MKPILFILSLLSVYCHSQVMTDTVLGKPKYMKEYVAFLNGSDPYTFMKGDDEYGHAMIMKPDNLRKSMEGSWFRTNFCRYINNETTYDKNHNVTKEIWYYKSGEIVDDYDYTYDNPNRLVTKKSKNSYSEDISLYFYEKNSKTVIFKEYYSKWKDEPMRKYVGKYESFQPMLTTKFDTITKTDSIFIITNDIWKKVGNGYTESKDSIYYKKLYRVKIYNNEYKVIDEKSFDYKLDYENKKIFLSGHFKYEYDEFGNLIKSTDIKDGKYHYYTLLGKGKIIEEEKTGDYAQTSYTTYKYTKDQKLERQTLYYKDNISYDLKFKYKGNYIVKLYYLDAWGKDAKKLKPIEVIFKYQFDKHNNWTQIIKNVDGKDLYKWIREIKYYE</sequence>
<organism evidence="1 2">
    <name type="scientific">Chryseobacterium profundimaris</name>
    <dbReference type="NCBI Taxonomy" id="1387275"/>
    <lineage>
        <taxon>Bacteria</taxon>
        <taxon>Pseudomonadati</taxon>
        <taxon>Bacteroidota</taxon>
        <taxon>Flavobacteriia</taxon>
        <taxon>Flavobacteriales</taxon>
        <taxon>Weeksellaceae</taxon>
        <taxon>Chryseobacterium group</taxon>
        <taxon>Chryseobacterium</taxon>
    </lineage>
</organism>
<comment type="caution">
    <text evidence="1">The sequence shown here is derived from an EMBL/GenBank/DDBJ whole genome shotgun (WGS) entry which is preliminary data.</text>
</comment>
<evidence type="ECO:0000313" key="2">
    <source>
        <dbReference type="Proteomes" id="UP001157960"/>
    </source>
</evidence>
<dbReference type="RefSeq" id="WP_283421989.1">
    <property type="nucleotide sequence ID" value="NZ_FXTZ01000005.1"/>
</dbReference>
<dbReference type="Proteomes" id="UP001157960">
    <property type="component" value="Unassembled WGS sequence"/>
</dbReference>
<keyword evidence="2" id="KW-1185">Reference proteome</keyword>
<reference evidence="1 2" key="1">
    <citation type="submission" date="2017-05" db="EMBL/GenBank/DDBJ databases">
        <authorList>
            <person name="Varghese N."/>
            <person name="Submissions S."/>
        </authorList>
    </citation>
    <scope>NUCLEOTIDE SEQUENCE [LARGE SCALE GENOMIC DNA]</scope>
    <source>
        <strain evidence="1 2">DSM 28214</strain>
    </source>
</reference>
<proteinExistence type="predicted"/>
<accession>A0ABY1NV60</accession>
<dbReference type="EMBL" id="FXTZ01000005">
    <property type="protein sequence ID" value="SMP19200.1"/>
    <property type="molecule type" value="Genomic_DNA"/>
</dbReference>
<protein>
    <submittedName>
        <fullName evidence="1">YD repeat-containing protein</fullName>
    </submittedName>
</protein>
<gene>
    <name evidence="1" type="ORF">SAMN06264346_10581</name>
</gene>
<evidence type="ECO:0000313" key="1">
    <source>
        <dbReference type="EMBL" id="SMP19200.1"/>
    </source>
</evidence>